<evidence type="ECO:0000256" key="2">
    <source>
        <dbReference type="SAM" id="Phobius"/>
    </source>
</evidence>
<feature type="region of interest" description="Disordered" evidence="1">
    <location>
        <begin position="351"/>
        <end position="404"/>
    </location>
</feature>
<keyword evidence="2" id="KW-0472">Membrane</keyword>
<dbReference type="Proteomes" id="UP000623467">
    <property type="component" value="Unassembled WGS sequence"/>
</dbReference>
<evidence type="ECO:0008006" key="5">
    <source>
        <dbReference type="Google" id="ProtNLM"/>
    </source>
</evidence>
<organism evidence="3 4">
    <name type="scientific">Mycena sanguinolenta</name>
    <dbReference type="NCBI Taxonomy" id="230812"/>
    <lineage>
        <taxon>Eukaryota</taxon>
        <taxon>Fungi</taxon>
        <taxon>Dikarya</taxon>
        <taxon>Basidiomycota</taxon>
        <taxon>Agaricomycotina</taxon>
        <taxon>Agaricomycetes</taxon>
        <taxon>Agaricomycetidae</taxon>
        <taxon>Agaricales</taxon>
        <taxon>Marasmiineae</taxon>
        <taxon>Mycenaceae</taxon>
        <taxon>Mycena</taxon>
    </lineage>
</organism>
<proteinExistence type="predicted"/>
<keyword evidence="2" id="KW-1133">Transmembrane helix</keyword>
<dbReference type="EMBL" id="JACAZH010000001">
    <property type="protein sequence ID" value="KAF7376861.1"/>
    <property type="molecule type" value="Genomic_DNA"/>
</dbReference>
<evidence type="ECO:0000313" key="4">
    <source>
        <dbReference type="Proteomes" id="UP000623467"/>
    </source>
</evidence>
<comment type="caution">
    <text evidence="3">The sequence shown here is derived from an EMBL/GenBank/DDBJ whole genome shotgun (WGS) entry which is preliminary data.</text>
</comment>
<keyword evidence="2" id="KW-0812">Transmembrane</keyword>
<evidence type="ECO:0000313" key="3">
    <source>
        <dbReference type="EMBL" id="KAF7376861.1"/>
    </source>
</evidence>
<accession>A0A8H6ZHB6</accession>
<feature type="transmembrane region" description="Helical" evidence="2">
    <location>
        <begin position="270"/>
        <end position="287"/>
    </location>
</feature>
<sequence length="404" mass="43817">MSSPPLRQRVVDDTDLAIQYVPNSDWFSADASTLTAGNWGPIYRESSHATTSNANLTFAFNGTDIQVRGTIDISKNSTTNVTDPTWDCFVDDMTISKPNPTFQFAENNWVLCEQSALDASFDTAVLFYPSTDPSVSFGSGWNTFGGENETNDHGSQVSLSFHGTSVIPFAFVPNQLPPNATWATYAIDDGEPVNFTLNGLPSPQSSTEFHVPLFTTPTLPSALHTLVITYGGDDHHTPLVIQGFYVTNTTTVSSDPSSPSLLLRSFDRRVVGGIVFLALFAALAFFYSKHRRHRRPDFTAANPYPLPMAYNDGVVHDQPYGHYPVTAIAPRSKPGAAMVASNGFGSGPSTKFPYTERLAPAPQQQSNGSPPAVVVVHEDSGVRLPPEQALEPRIVELPPGYSPE</sequence>
<evidence type="ECO:0000256" key="1">
    <source>
        <dbReference type="SAM" id="MobiDB-lite"/>
    </source>
</evidence>
<dbReference type="OrthoDB" id="3052647at2759"/>
<name>A0A8H6ZHB6_9AGAR</name>
<dbReference type="AlphaFoldDB" id="A0A8H6ZHB6"/>
<reference evidence="3" key="1">
    <citation type="submission" date="2020-05" db="EMBL/GenBank/DDBJ databases">
        <title>Mycena genomes resolve the evolution of fungal bioluminescence.</title>
        <authorList>
            <person name="Tsai I.J."/>
        </authorList>
    </citation>
    <scope>NUCLEOTIDE SEQUENCE</scope>
    <source>
        <strain evidence="3">160909Yilan</strain>
    </source>
</reference>
<gene>
    <name evidence="3" type="ORF">MSAN_00103600</name>
</gene>
<dbReference type="Gene3D" id="2.60.120.260">
    <property type="entry name" value="Galactose-binding domain-like"/>
    <property type="match status" value="1"/>
</dbReference>
<keyword evidence="4" id="KW-1185">Reference proteome</keyword>
<protein>
    <recommendedName>
        <fullName evidence="5">Transmembrane protein</fullName>
    </recommendedName>
</protein>